<gene>
    <name evidence="1" type="ORF">VITISV_013855</name>
</gene>
<evidence type="ECO:0000313" key="1">
    <source>
        <dbReference type="EMBL" id="CAN65828.1"/>
    </source>
</evidence>
<proteinExistence type="predicted"/>
<accession>A5BMR7</accession>
<dbReference type="InterPro" id="IPR002885">
    <property type="entry name" value="PPR_rpt"/>
</dbReference>
<sequence>MVTRSRGPGGCFLVAVFREAWRSSESELGFLGKRVKAVLGRGRSREENEQSVEEYSGGLSQGYSACKFVIARWIRVFAVMQGSWMRVYHAFILVRELLKDGKWKNGKFHGEWIYVSWKIMIDRYFRNGCIKEALTVFGLMVKTQSMVKRMIVIIENLGFLPLGTPEKTKTLLLQSLTTIFLTPTLIQQFRSGFSK</sequence>
<dbReference type="AlphaFoldDB" id="A5BMR7"/>
<name>A5BMR7_VITVI</name>
<dbReference type="NCBIfam" id="TIGR00756">
    <property type="entry name" value="PPR"/>
    <property type="match status" value="1"/>
</dbReference>
<reference evidence="1" key="1">
    <citation type="journal article" date="2007" name="PLoS ONE">
        <title>The first genome sequence of an elite grapevine cultivar (Pinot noir Vitis vinifera L.): coping with a highly heterozygous genome.</title>
        <authorList>
            <person name="Velasco R."/>
            <person name="Zharkikh A."/>
            <person name="Troggio M."/>
            <person name="Cartwright D.A."/>
            <person name="Cestaro A."/>
            <person name="Pruss D."/>
            <person name="Pindo M."/>
            <person name="FitzGerald L.M."/>
            <person name="Vezzulli S."/>
            <person name="Reid J."/>
            <person name="Malacarne G."/>
            <person name="Iliev D."/>
            <person name="Coppola G."/>
            <person name="Wardell B."/>
            <person name="Micheletti D."/>
            <person name="Macalma T."/>
            <person name="Facci M."/>
            <person name="Mitchell J.T."/>
            <person name="Perazzolli M."/>
            <person name="Eldredge G."/>
            <person name="Gatto P."/>
            <person name="Oyzerski R."/>
            <person name="Moretto M."/>
            <person name="Gutin N."/>
            <person name="Stefanini M."/>
            <person name="Chen Y."/>
            <person name="Segala C."/>
            <person name="Davenport C."/>
            <person name="Dematte L."/>
            <person name="Mraz A."/>
            <person name="Battilana J."/>
            <person name="Stormo K."/>
            <person name="Costa F."/>
            <person name="Tao Q."/>
            <person name="Si-Ammour A."/>
            <person name="Harkins T."/>
            <person name="Lackey A."/>
            <person name="Perbost C."/>
            <person name="Taillon B."/>
            <person name="Stella A."/>
            <person name="Solovyev V."/>
            <person name="Fawcett J.A."/>
            <person name="Sterck L."/>
            <person name="Vandepoele K."/>
            <person name="Grando S.M."/>
            <person name="Toppo S."/>
            <person name="Moser C."/>
            <person name="Lanchbury J."/>
            <person name="Bogden R."/>
            <person name="Skolnick M."/>
            <person name="Sgaramella V."/>
            <person name="Bhatnagar S.K."/>
            <person name="Fontana P."/>
            <person name="Gutin A."/>
            <person name="Van de Peer Y."/>
            <person name="Salamini F."/>
            <person name="Viola R."/>
        </authorList>
    </citation>
    <scope>NUCLEOTIDE SEQUENCE</scope>
</reference>
<organism evidence="1">
    <name type="scientific">Vitis vinifera</name>
    <name type="common">Grape</name>
    <dbReference type="NCBI Taxonomy" id="29760"/>
    <lineage>
        <taxon>Eukaryota</taxon>
        <taxon>Viridiplantae</taxon>
        <taxon>Streptophyta</taxon>
        <taxon>Embryophyta</taxon>
        <taxon>Tracheophyta</taxon>
        <taxon>Spermatophyta</taxon>
        <taxon>Magnoliopsida</taxon>
        <taxon>eudicotyledons</taxon>
        <taxon>Gunneridae</taxon>
        <taxon>Pentapetalae</taxon>
        <taxon>rosids</taxon>
        <taxon>Vitales</taxon>
        <taxon>Vitaceae</taxon>
        <taxon>Viteae</taxon>
        <taxon>Vitis</taxon>
    </lineage>
</organism>
<dbReference type="EMBL" id="AM464927">
    <property type="protein sequence ID" value="CAN65828.1"/>
    <property type="molecule type" value="Genomic_DNA"/>
</dbReference>
<dbReference type="Pfam" id="PF01535">
    <property type="entry name" value="PPR"/>
    <property type="match status" value="1"/>
</dbReference>
<evidence type="ECO:0008006" key="2">
    <source>
        <dbReference type="Google" id="ProtNLM"/>
    </source>
</evidence>
<protein>
    <recommendedName>
        <fullName evidence="2">Pentatricopeptide repeat-containing protein</fullName>
    </recommendedName>
</protein>